<evidence type="ECO:0000259" key="4">
    <source>
        <dbReference type="SMART" id="SM00363"/>
    </source>
</evidence>
<dbReference type="InterPro" id="IPR004538">
    <property type="entry name" value="Hemolysin_A/TlyA"/>
</dbReference>
<dbReference type="RefSeq" id="WP_051679252.1">
    <property type="nucleotide sequence ID" value="NZ_JBAFUR010000007.1"/>
</dbReference>
<dbReference type="GO" id="GO:0032259">
    <property type="term" value="P:methylation"/>
    <property type="evidence" value="ECO:0007669"/>
    <property type="project" value="UniProtKB-KW"/>
</dbReference>
<name>A0ABW6ZP96_9HYPH</name>
<dbReference type="SMART" id="SM00363">
    <property type="entry name" value="S4"/>
    <property type="match status" value="1"/>
</dbReference>
<comment type="caution">
    <text evidence="5">The sequence shown here is derived from an EMBL/GenBank/DDBJ whole genome shotgun (WGS) entry which is preliminary data.</text>
</comment>
<protein>
    <submittedName>
        <fullName evidence="5">TlyA family RNA methyltransferase</fullName>
    </submittedName>
</protein>
<sequence length="258" mass="27575">MLKPHSHMARDGEQDAGRRMRLDRLLVERGLFDSRARAQAALAAGLVKVDGLVVAKASAEVSVGARIEAEDVHDYVSRGALKLAAGLDAFAIDPAGAEALDVGSSTGGFTEVLLRRGARRVHAVDVGRDQFHARLRDDPRVRLFEETDIRTFDPALVPGGFDLIVIDVSFIPLALVLPAALALAAPASRLVALVKPQFEAGRAFVRKGVVRDAAVRDEVCARVEQEIAALGWRLLGRIPSPIAGGDGNQEYLVGAIRP</sequence>
<reference evidence="5 6" key="1">
    <citation type="submission" date="2024-02" db="EMBL/GenBank/DDBJ databases">
        <title>Expansion and revision of Xanthobacter and proposal of Roseixanthobacter gen. nov.</title>
        <authorList>
            <person name="Soltysiak M.P.M."/>
            <person name="Jalihal A."/>
            <person name="Ory A."/>
            <person name="Chrisophersen C."/>
            <person name="Lee A.D."/>
            <person name="Boulton J."/>
            <person name="Springer M."/>
        </authorList>
    </citation>
    <scope>NUCLEOTIDE SEQUENCE [LARGE SCALE GENOMIC DNA]</scope>
    <source>
        <strain evidence="5 6">CB5</strain>
    </source>
</reference>
<organism evidence="5 6">
    <name type="scientific">Xanthobacter aminoxidans</name>
    <dbReference type="NCBI Taxonomy" id="186280"/>
    <lineage>
        <taxon>Bacteria</taxon>
        <taxon>Pseudomonadati</taxon>
        <taxon>Pseudomonadota</taxon>
        <taxon>Alphaproteobacteria</taxon>
        <taxon>Hyphomicrobiales</taxon>
        <taxon>Xanthobacteraceae</taxon>
        <taxon>Xanthobacter</taxon>
    </lineage>
</organism>
<dbReference type="PANTHER" id="PTHR32319">
    <property type="entry name" value="BACTERIAL HEMOLYSIN-LIKE PROTEIN"/>
    <property type="match status" value="1"/>
</dbReference>
<evidence type="ECO:0000313" key="6">
    <source>
        <dbReference type="Proteomes" id="UP001604043"/>
    </source>
</evidence>
<dbReference type="GO" id="GO:0008168">
    <property type="term" value="F:methyltransferase activity"/>
    <property type="evidence" value="ECO:0007669"/>
    <property type="project" value="UniProtKB-KW"/>
</dbReference>
<dbReference type="Gene3D" id="3.40.50.150">
    <property type="entry name" value="Vaccinia Virus protein VP39"/>
    <property type="match status" value="1"/>
</dbReference>
<dbReference type="SUPFAM" id="SSF53335">
    <property type="entry name" value="S-adenosyl-L-methionine-dependent methyltransferases"/>
    <property type="match status" value="1"/>
</dbReference>
<dbReference type="InterPro" id="IPR047048">
    <property type="entry name" value="TlyA"/>
</dbReference>
<dbReference type="CDD" id="cd00165">
    <property type="entry name" value="S4"/>
    <property type="match status" value="1"/>
</dbReference>
<evidence type="ECO:0000256" key="3">
    <source>
        <dbReference type="PROSITE-ProRule" id="PRU00182"/>
    </source>
</evidence>
<accession>A0ABW6ZP96</accession>
<evidence type="ECO:0000256" key="2">
    <source>
        <dbReference type="ARBA" id="ARBA00029460"/>
    </source>
</evidence>
<keyword evidence="5" id="KW-0489">Methyltransferase</keyword>
<evidence type="ECO:0000313" key="5">
    <source>
        <dbReference type="EMBL" id="MFG1254766.1"/>
    </source>
</evidence>
<dbReference type="PROSITE" id="PS50889">
    <property type="entry name" value="S4"/>
    <property type="match status" value="1"/>
</dbReference>
<dbReference type="PANTHER" id="PTHR32319:SF0">
    <property type="entry name" value="BACTERIAL HEMOLYSIN-LIKE PROTEIN"/>
    <property type="match status" value="1"/>
</dbReference>
<dbReference type="EMBL" id="JBAFUR010000007">
    <property type="protein sequence ID" value="MFG1254766.1"/>
    <property type="molecule type" value="Genomic_DNA"/>
</dbReference>
<gene>
    <name evidence="5" type="ORF">V5F30_21330</name>
</gene>
<dbReference type="NCBIfam" id="TIGR00478">
    <property type="entry name" value="tly"/>
    <property type="match status" value="1"/>
</dbReference>
<proteinExistence type="inferred from homology"/>
<dbReference type="SUPFAM" id="SSF55174">
    <property type="entry name" value="Alpha-L RNA-binding motif"/>
    <property type="match status" value="1"/>
</dbReference>
<dbReference type="CDD" id="cd02440">
    <property type="entry name" value="AdoMet_MTases"/>
    <property type="match status" value="1"/>
</dbReference>
<dbReference type="Gene3D" id="3.10.290.10">
    <property type="entry name" value="RNA-binding S4 domain"/>
    <property type="match status" value="1"/>
</dbReference>
<dbReference type="InterPro" id="IPR002877">
    <property type="entry name" value="RNA_MeTrfase_FtsJ_dom"/>
</dbReference>
<dbReference type="InterPro" id="IPR036986">
    <property type="entry name" value="S4_RNA-bd_sf"/>
</dbReference>
<keyword evidence="5" id="KW-0808">Transferase</keyword>
<evidence type="ECO:0000256" key="1">
    <source>
        <dbReference type="ARBA" id="ARBA00022884"/>
    </source>
</evidence>
<dbReference type="InterPro" id="IPR002942">
    <property type="entry name" value="S4_RNA-bd"/>
</dbReference>
<keyword evidence="6" id="KW-1185">Reference proteome</keyword>
<dbReference type="Pfam" id="PF01728">
    <property type="entry name" value="FtsJ"/>
    <property type="match status" value="1"/>
</dbReference>
<dbReference type="Pfam" id="PF01479">
    <property type="entry name" value="S4"/>
    <property type="match status" value="1"/>
</dbReference>
<dbReference type="PIRSF" id="PIRSF005578">
    <property type="entry name" value="TlyA"/>
    <property type="match status" value="1"/>
</dbReference>
<feature type="domain" description="RNA-binding S4" evidence="4">
    <location>
        <begin position="20"/>
        <end position="84"/>
    </location>
</feature>
<keyword evidence="1 3" id="KW-0694">RNA-binding</keyword>
<dbReference type="InterPro" id="IPR029063">
    <property type="entry name" value="SAM-dependent_MTases_sf"/>
</dbReference>
<dbReference type="Proteomes" id="UP001604043">
    <property type="component" value="Unassembled WGS sequence"/>
</dbReference>
<comment type="similarity">
    <text evidence="2">Belongs to the TlyA family.</text>
</comment>